<accession>A0A1I3CAD2</accession>
<dbReference type="Gene3D" id="3.40.50.300">
    <property type="entry name" value="P-loop containing nucleotide triphosphate hydrolases"/>
    <property type="match status" value="1"/>
</dbReference>
<proteinExistence type="predicted"/>
<evidence type="ECO:0000313" key="1">
    <source>
        <dbReference type="EMBL" id="SFH71514.1"/>
    </source>
</evidence>
<dbReference type="Pfam" id="PF13469">
    <property type="entry name" value="Sulfotransfer_3"/>
    <property type="match status" value="1"/>
</dbReference>
<dbReference type="RefSeq" id="WP_092047886.1">
    <property type="nucleotide sequence ID" value="NZ_FOQD01000002.1"/>
</dbReference>
<dbReference type="EMBL" id="FOQD01000002">
    <property type="protein sequence ID" value="SFH71514.1"/>
    <property type="molecule type" value="Genomic_DNA"/>
</dbReference>
<evidence type="ECO:0000313" key="2">
    <source>
        <dbReference type="Proteomes" id="UP000199518"/>
    </source>
</evidence>
<dbReference type="AlphaFoldDB" id="A0A1I3CAD2"/>
<keyword evidence="2" id="KW-1185">Reference proteome</keyword>
<dbReference type="InterPro" id="IPR052736">
    <property type="entry name" value="Stf3_sulfotransferase"/>
</dbReference>
<dbReference type="STRING" id="1576369.SAMN05421753_102194"/>
<dbReference type="PANTHER" id="PTHR36451:SF1">
    <property type="entry name" value="OMEGA-HYDROXY-BETA-DIHYDROMENAQUINONE-9 SULFOTRANSFERASE STF3"/>
    <property type="match status" value="1"/>
</dbReference>
<dbReference type="SUPFAM" id="SSF52540">
    <property type="entry name" value="P-loop containing nucleoside triphosphate hydrolases"/>
    <property type="match status" value="1"/>
</dbReference>
<dbReference type="Proteomes" id="UP000199518">
    <property type="component" value="Unassembled WGS sequence"/>
</dbReference>
<name>A0A1I3CAD2_9PLAN</name>
<organism evidence="1 2">
    <name type="scientific">Planctomicrobium piriforme</name>
    <dbReference type="NCBI Taxonomy" id="1576369"/>
    <lineage>
        <taxon>Bacteria</taxon>
        <taxon>Pseudomonadati</taxon>
        <taxon>Planctomycetota</taxon>
        <taxon>Planctomycetia</taxon>
        <taxon>Planctomycetales</taxon>
        <taxon>Planctomycetaceae</taxon>
        <taxon>Planctomicrobium</taxon>
    </lineage>
</organism>
<sequence length="391" mass="45674">MSTKPGSDNKVKRSSQGQLILYHGMKLSTMVKLLKLKPSLRWSRFLRMALMPGFGLYNSFWAGVENLLYGQKIRETQLAGPPIFILGYWRSGTTLLHNLMTLDPRYSFPTLYETIFPWHFLSTETINTKLTGWMVPKSRPMDNVEVHWGVPQEDEFAICTMCLVSPYTLPLRPFDQQEWTRSFRIEELPEDDRKLWDETMTLFMKKLTVRSGKPLVMKSPSHTYRVKALLRLFPDAKFVFIARHPFDVFNSAKHLRATMIEENSLGSPYHPDAEESIIGTFNEAYEAYERDRSLIPAGNLAEVKYEELAQDPLREMSRIYAEMNLGGFDEVRRRLEVQLKDHKEYKRNKFQKDRFWQQQVYDRCRAFYERFGYSGPEQEQSAPAESSAGVA</sequence>
<dbReference type="OrthoDB" id="9777890at2"/>
<reference evidence="2" key="1">
    <citation type="submission" date="2016-10" db="EMBL/GenBank/DDBJ databases">
        <authorList>
            <person name="Varghese N."/>
            <person name="Submissions S."/>
        </authorList>
    </citation>
    <scope>NUCLEOTIDE SEQUENCE [LARGE SCALE GENOMIC DNA]</scope>
    <source>
        <strain evidence="2">DSM 26348</strain>
    </source>
</reference>
<protein>
    <submittedName>
        <fullName evidence="1">Sulfotransferase family protein</fullName>
    </submittedName>
</protein>
<keyword evidence="1" id="KW-0808">Transferase</keyword>
<dbReference type="InterPro" id="IPR027417">
    <property type="entry name" value="P-loop_NTPase"/>
</dbReference>
<dbReference type="PANTHER" id="PTHR36451">
    <property type="entry name" value="PAPS-DEPENDENT SULFOTRANSFERASE STF3"/>
    <property type="match status" value="1"/>
</dbReference>
<dbReference type="GO" id="GO:0016740">
    <property type="term" value="F:transferase activity"/>
    <property type="evidence" value="ECO:0007669"/>
    <property type="project" value="UniProtKB-KW"/>
</dbReference>
<gene>
    <name evidence="1" type="ORF">SAMN05421753_102194</name>
</gene>